<proteinExistence type="predicted"/>
<evidence type="ECO:0000313" key="1">
    <source>
        <dbReference type="EMBL" id="KAL2489410.1"/>
    </source>
</evidence>
<keyword evidence="2" id="KW-1185">Reference proteome</keyword>
<evidence type="ECO:0000313" key="2">
    <source>
        <dbReference type="Proteomes" id="UP001604277"/>
    </source>
</evidence>
<dbReference type="Proteomes" id="UP001604277">
    <property type="component" value="Unassembled WGS sequence"/>
</dbReference>
<dbReference type="AlphaFoldDB" id="A0ABD1RLY3"/>
<organism evidence="1 2">
    <name type="scientific">Forsythia ovata</name>
    <dbReference type="NCBI Taxonomy" id="205694"/>
    <lineage>
        <taxon>Eukaryota</taxon>
        <taxon>Viridiplantae</taxon>
        <taxon>Streptophyta</taxon>
        <taxon>Embryophyta</taxon>
        <taxon>Tracheophyta</taxon>
        <taxon>Spermatophyta</taxon>
        <taxon>Magnoliopsida</taxon>
        <taxon>eudicotyledons</taxon>
        <taxon>Gunneridae</taxon>
        <taxon>Pentapetalae</taxon>
        <taxon>asterids</taxon>
        <taxon>lamiids</taxon>
        <taxon>Lamiales</taxon>
        <taxon>Oleaceae</taxon>
        <taxon>Forsythieae</taxon>
        <taxon>Forsythia</taxon>
    </lineage>
</organism>
<accession>A0ABD1RLY3</accession>
<reference evidence="2" key="1">
    <citation type="submission" date="2024-07" db="EMBL/GenBank/DDBJ databases">
        <title>Two chromosome-level genome assemblies of Korean endemic species Abeliophyllum distichum and Forsythia ovata (Oleaceae).</title>
        <authorList>
            <person name="Jang H."/>
        </authorList>
    </citation>
    <scope>NUCLEOTIDE SEQUENCE [LARGE SCALE GENOMIC DNA]</scope>
</reference>
<protein>
    <submittedName>
        <fullName evidence="1">Uncharacterized protein</fullName>
    </submittedName>
</protein>
<dbReference type="EMBL" id="JBFOLJ010000012">
    <property type="protein sequence ID" value="KAL2489410.1"/>
    <property type="molecule type" value="Genomic_DNA"/>
</dbReference>
<name>A0ABD1RLY3_9LAMI</name>
<sequence>MKELKNLQNDLLSRDDEGTQERVWRKTWKEPELFRAASVFDRLESHLLEIGGREGLSPRLARRRTSHPYIRTINQLMRLCLNRYNFLIKPSQYLFSNKRSRHNPSQ</sequence>
<gene>
    <name evidence="1" type="ORF">Fot_42702</name>
</gene>
<comment type="caution">
    <text evidence="1">The sequence shown here is derived from an EMBL/GenBank/DDBJ whole genome shotgun (WGS) entry which is preliminary data.</text>
</comment>